<dbReference type="Gene3D" id="1.25.40.10">
    <property type="entry name" value="Tetratricopeptide repeat domain"/>
    <property type="match status" value="1"/>
</dbReference>
<dbReference type="PANTHER" id="PTHR45783:SF3">
    <property type="entry name" value="KINESIN LIGHT CHAIN"/>
    <property type="match status" value="1"/>
</dbReference>
<evidence type="ECO:0000313" key="6">
    <source>
        <dbReference type="Proteomes" id="UP001345691"/>
    </source>
</evidence>
<dbReference type="InterPro" id="IPR002151">
    <property type="entry name" value="Kinesin_light"/>
</dbReference>
<dbReference type="EMBL" id="JAVRRF010000059">
    <property type="protein sequence ID" value="KAK5048420.1"/>
    <property type="molecule type" value="Genomic_DNA"/>
</dbReference>
<reference evidence="5 6" key="1">
    <citation type="submission" date="2023-08" db="EMBL/GenBank/DDBJ databases">
        <title>Black Yeasts Isolated from many extreme environments.</title>
        <authorList>
            <person name="Coleine C."/>
            <person name="Stajich J.E."/>
            <person name="Selbmann L."/>
        </authorList>
    </citation>
    <scope>NUCLEOTIDE SEQUENCE [LARGE SCALE GENOMIC DNA]</scope>
    <source>
        <strain evidence="5 6">CCFEE 6328</strain>
    </source>
</reference>
<keyword evidence="6" id="KW-1185">Reference proteome</keyword>
<evidence type="ECO:0000256" key="1">
    <source>
        <dbReference type="ARBA" id="ARBA00004496"/>
    </source>
</evidence>
<evidence type="ECO:0000256" key="3">
    <source>
        <dbReference type="ARBA" id="ARBA00022737"/>
    </source>
</evidence>
<keyword evidence="2" id="KW-0963">Cytoplasm</keyword>
<dbReference type="PANTHER" id="PTHR45783">
    <property type="entry name" value="KINESIN LIGHT CHAIN"/>
    <property type="match status" value="1"/>
</dbReference>
<dbReference type="Pfam" id="PF13424">
    <property type="entry name" value="TPR_12"/>
    <property type="match status" value="1"/>
</dbReference>
<protein>
    <submittedName>
        <fullName evidence="5">Uncharacterized protein</fullName>
    </submittedName>
</protein>
<dbReference type="SUPFAM" id="SSF48452">
    <property type="entry name" value="TPR-like"/>
    <property type="match status" value="1"/>
</dbReference>
<organism evidence="5 6">
    <name type="scientific">Exophiala sideris</name>
    <dbReference type="NCBI Taxonomy" id="1016849"/>
    <lineage>
        <taxon>Eukaryota</taxon>
        <taxon>Fungi</taxon>
        <taxon>Dikarya</taxon>
        <taxon>Ascomycota</taxon>
        <taxon>Pezizomycotina</taxon>
        <taxon>Eurotiomycetes</taxon>
        <taxon>Chaetothyriomycetidae</taxon>
        <taxon>Chaetothyriales</taxon>
        <taxon>Herpotrichiellaceae</taxon>
        <taxon>Exophiala</taxon>
    </lineage>
</organism>
<name>A0ABR0IUC4_9EURO</name>
<sequence>MSNLATVLQDEAKYAQAEEIGRRALAAFEKTLGADHPDTLTSASNLVAILQDRGKYEQADQMYYRTLRWDDKAPRAEYMDSQRREHCIEPQMIANALYTDLPMPMSAPTSPYNQVDLNGAHNVAVSSPANPQGKNMDAIPGLAYFAKAADILGELPGGTDVSHIQANLLAGLYMGQLARLLPSYFYINKACWFLIGACPPTPIGRAVRGAENPPWAAGAKIQWQALHMFHVPWCTQVAVCHRGFQLMT</sequence>
<dbReference type="InterPro" id="IPR011990">
    <property type="entry name" value="TPR-like_helical_dom_sf"/>
</dbReference>
<proteinExistence type="predicted"/>
<dbReference type="Proteomes" id="UP001345691">
    <property type="component" value="Unassembled WGS sequence"/>
</dbReference>
<keyword evidence="4" id="KW-0802">TPR repeat</keyword>
<evidence type="ECO:0000256" key="4">
    <source>
        <dbReference type="ARBA" id="ARBA00022803"/>
    </source>
</evidence>
<comment type="subcellular location">
    <subcellularLocation>
        <location evidence="1">Cytoplasm</location>
    </subcellularLocation>
</comment>
<evidence type="ECO:0000256" key="2">
    <source>
        <dbReference type="ARBA" id="ARBA00022490"/>
    </source>
</evidence>
<keyword evidence="3" id="KW-0677">Repeat</keyword>
<evidence type="ECO:0000313" key="5">
    <source>
        <dbReference type="EMBL" id="KAK5048420.1"/>
    </source>
</evidence>
<accession>A0ABR0IUC4</accession>
<comment type="caution">
    <text evidence="5">The sequence shown here is derived from an EMBL/GenBank/DDBJ whole genome shotgun (WGS) entry which is preliminary data.</text>
</comment>
<gene>
    <name evidence="5" type="ORF">LTR69_011382</name>
</gene>